<evidence type="ECO:0000313" key="2">
    <source>
        <dbReference type="EMBL" id="PZA14477.1"/>
    </source>
</evidence>
<dbReference type="EMBL" id="QKOE01000030">
    <property type="protein sequence ID" value="PZA14477.1"/>
    <property type="molecule type" value="Genomic_DNA"/>
</dbReference>
<gene>
    <name evidence="2" type="ORF">DNK49_21600</name>
</gene>
<name>A0A323UQ65_9RHOO</name>
<sequence length="416" mass="46328">MLPKLYERYQVAGQNSWLSMGRVLLLVLVGISLSVLGLISAAMFPVLPALLSVLVVFVFFGSKRTSALGAVLMLCLFLGWMNGEKSISGDWGWYTIHHKLLSYMSIWDYLGSQFGNIKIKTSEPVFHFISYALANITGGDPVVLAWVVTFLIYGLCGLALAVLLDSVADNSIEIVAAVLAALAVGITFTLTTQLVRQEIATAFIVLGFVTWTCDRRNLGFFLIALGVLTHNSSIIPVGVVAVAIYFARMPEEVRAKRLVLVLPVFILLGFAFVRLAGGGGYYTIGKSDGAIAWYVHVFDLVVFMAFAFLYRRITTPEVRFFCVALLISWLMYVSFLVGTYSEPLPFLRMYFYMESMRMLMIAVSVLILVKIVPYVLSVPVMLVMAVLYVEARLMTSPFWYKGGVIMHFIRPFAFFN</sequence>
<evidence type="ECO:0000256" key="1">
    <source>
        <dbReference type="SAM" id="Phobius"/>
    </source>
</evidence>
<feature type="transmembrane region" description="Helical" evidence="1">
    <location>
        <begin position="361"/>
        <end position="389"/>
    </location>
</feature>
<evidence type="ECO:0000313" key="3">
    <source>
        <dbReference type="Proteomes" id="UP000248259"/>
    </source>
</evidence>
<feature type="transmembrane region" description="Helical" evidence="1">
    <location>
        <begin position="67"/>
        <end position="83"/>
    </location>
</feature>
<feature type="transmembrane region" description="Helical" evidence="1">
    <location>
        <begin position="321"/>
        <end position="341"/>
    </location>
</feature>
<feature type="transmembrane region" description="Helical" evidence="1">
    <location>
        <begin position="171"/>
        <end position="190"/>
    </location>
</feature>
<keyword evidence="1" id="KW-0812">Transmembrane</keyword>
<reference evidence="2 3" key="1">
    <citation type="submission" date="2018-06" db="EMBL/GenBank/DDBJ databases">
        <title>Azoarcus communis strain SWub3 genome.</title>
        <authorList>
            <person name="Zorraquino Salvo V."/>
            <person name="Toubiana D."/>
            <person name="Blumwald E."/>
        </authorList>
    </citation>
    <scope>NUCLEOTIDE SEQUENCE [LARGE SCALE GENOMIC DNA]</scope>
    <source>
        <strain evidence="2 3">SWub3</strain>
    </source>
</reference>
<accession>A0A323UQ65</accession>
<feature type="transmembrane region" description="Helical" evidence="1">
    <location>
        <begin position="42"/>
        <end position="60"/>
    </location>
</feature>
<dbReference type="AlphaFoldDB" id="A0A323UQ65"/>
<feature type="transmembrane region" description="Helical" evidence="1">
    <location>
        <begin position="20"/>
        <end position="36"/>
    </location>
</feature>
<dbReference type="RefSeq" id="WP_110529823.1">
    <property type="nucleotide sequence ID" value="NZ_QKOE01000030.1"/>
</dbReference>
<feature type="transmembrane region" description="Helical" evidence="1">
    <location>
        <begin position="143"/>
        <end position="164"/>
    </location>
</feature>
<protein>
    <recommendedName>
        <fullName evidence="4">EpsG family protein</fullName>
    </recommendedName>
</protein>
<organism evidence="2 3">
    <name type="scientific">Parazoarcus communis SWub3 = DSM 12120</name>
    <dbReference type="NCBI Taxonomy" id="1121029"/>
    <lineage>
        <taxon>Bacteria</taxon>
        <taxon>Pseudomonadati</taxon>
        <taxon>Pseudomonadota</taxon>
        <taxon>Betaproteobacteria</taxon>
        <taxon>Rhodocyclales</taxon>
        <taxon>Zoogloeaceae</taxon>
        <taxon>Parazoarcus</taxon>
    </lineage>
</organism>
<keyword evidence="1" id="KW-1133">Transmembrane helix</keyword>
<dbReference type="InterPro" id="IPR049458">
    <property type="entry name" value="EpsG-like"/>
</dbReference>
<evidence type="ECO:0008006" key="4">
    <source>
        <dbReference type="Google" id="ProtNLM"/>
    </source>
</evidence>
<feature type="transmembrane region" description="Helical" evidence="1">
    <location>
        <begin position="218"/>
        <end position="246"/>
    </location>
</feature>
<keyword evidence="1" id="KW-0472">Membrane</keyword>
<keyword evidence="3" id="KW-1185">Reference proteome</keyword>
<feature type="transmembrane region" description="Helical" evidence="1">
    <location>
        <begin position="258"/>
        <end position="284"/>
    </location>
</feature>
<dbReference type="OrthoDB" id="8579848at2"/>
<dbReference type="Pfam" id="PF14897">
    <property type="entry name" value="EpsG"/>
    <property type="match status" value="1"/>
</dbReference>
<comment type="caution">
    <text evidence="2">The sequence shown here is derived from an EMBL/GenBank/DDBJ whole genome shotgun (WGS) entry which is preliminary data.</text>
</comment>
<dbReference type="Proteomes" id="UP000248259">
    <property type="component" value="Unassembled WGS sequence"/>
</dbReference>
<proteinExistence type="predicted"/>
<feature type="transmembrane region" description="Helical" evidence="1">
    <location>
        <begin position="290"/>
        <end position="309"/>
    </location>
</feature>